<gene>
    <name evidence="2" type="ORF">DW729_00645</name>
    <name evidence="1" type="ORF">DW873_18670</name>
</gene>
<dbReference type="Proteomes" id="UP000286114">
    <property type="component" value="Unassembled WGS sequence"/>
</dbReference>
<name>A0A413WYM6_BACUN</name>
<evidence type="ECO:0000313" key="2">
    <source>
        <dbReference type="EMBL" id="RHE61959.1"/>
    </source>
</evidence>
<accession>A0A413WYM6</accession>
<protein>
    <submittedName>
        <fullName evidence="1">Uncharacterized protein</fullName>
    </submittedName>
</protein>
<dbReference type="AlphaFoldDB" id="A0A413WYM6"/>
<dbReference type="EMBL" id="QSKL01000001">
    <property type="protein sequence ID" value="RHE61959.1"/>
    <property type="molecule type" value="Genomic_DNA"/>
</dbReference>
<evidence type="ECO:0000313" key="3">
    <source>
        <dbReference type="Proteomes" id="UP000284640"/>
    </source>
</evidence>
<reference evidence="3 4" key="1">
    <citation type="submission" date="2018-08" db="EMBL/GenBank/DDBJ databases">
        <title>A genome reference for cultivated species of the human gut microbiota.</title>
        <authorList>
            <person name="Zou Y."/>
            <person name="Xue W."/>
            <person name="Luo G."/>
        </authorList>
    </citation>
    <scope>NUCLEOTIDE SEQUENCE [LARGE SCALE GENOMIC DNA]</scope>
    <source>
        <strain evidence="2 3">AM27-46</strain>
        <strain evidence="1 4">AM39-1</strain>
    </source>
</reference>
<sequence length="129" mass="14127">MNNQAAKTVSDALLGLDFKNVGIGGIVYTIKPPTIKIICRAIHHFSNIALRGDNIMEAIKELPEATEDMLKGISCFICGNDSLVKELENGTFEEVKDALEVCFSMMDISAFQCVSSMRNVSMLAARPKQ</sequence>
<proteinExistence type="predicted"/>
<dbReference type="EMBL" id="QSHA01000023">
    <property type="protein sequence ID" value="RHB68105.1"/>
    <property type="molecule type" value="Genomic_DNA"/>
</dbReference>
<comment type="caution">
    <text evidence="1">The sequence shown here is derived from an EMBL/GenBank/DDBJ whole genome shotgun (WGS) entry which is preliminary data.</text>
</comment>
<dbReference type="RefSeq" id="WP_044468604.1">
    <property type="nucleotide sequence ID" value="NZ_CALNHV010000002.1"/>
</dbReference>
<evidence type="ECO:0000313" key="4">
    <source>
        <dbReference type="Proteomes" id="UP000286114"/>
    </source>
</evidence>
<dbReference type="Proteomes" id="UP000284640">
    <property type="component" value="Unassembled WGS sequence"/>
</dbReference>
<evidence type="ECO:0000313" key="1">
    <source>
        <dbReference type="EMBL" id="RHB68105.1"/>
    </source>
</evidence>
<organism evidence="1 4">
    <name type="scientific">Bacteroides uniformis</name>
    <dbReference type="NCBI Taxonomy" id="820"/>
    <lineage>
        <taxon>Bacteria</taxon>
        <taxon>Pseudomonadati</taxon>
        <taxon>Bacteroidota</taxon>
        <taxon>Bacteroidia</taxon>
        <taxon>Bacteroidales</taxon>
        <taxon>Bacteroidaceae</taxon>
        <taxon>Bacteroides</taxon>
    </lineage>
</organism>